<dbReference type="PANTHER" id="PTHR47514">
    <property type="entry name" value="TRANSKETOLASE N-TERMINAL SECTION-RELATED"/>
    <property type="match status" value="1"/>
</dbReference>
<dbReference type="PANTHER" id="PTHR47514:SF1">
    <property type="entry name" value="TRANSKETOLASE N-TERMINAL SECTION-RELATED"/>
    <property type="match status" value="1"/>
</dbReference>
<dbReference type="Gene3D" id="3.40.50.970">
    <property type="match status" value="1"/>
</dbReference>
<protein>
    <submittedName>
        <fullName evidence="5">Transketolase</fullName>
    </submittedName>
</protein>
<dbReference type="AlphaFoldDB" id="A0A2D2ASZ7"/>
<evidence type="ECO:0000313" key="6">
    <source>
        <dbReference type="Proteomes" id="UP000228945"/>
    </source>
</evidence>
<gene>
    <name evidence="5" type="ORF">CSW64_01290</name>
</gene>
<dbReference type="KEGG" id="cmb:CSW64_01290"/>
<dbReference type="Pfam" id="PF00456">
    <property type="entry name" value="Transketolase_N"/>
    <property type="match status" value="1"/>
</dbReference>
<comment type="similarity">
    <text evidence="2">Belongs to the transketolase family.</text>
</comment>
<reference evidence="5 6" key="1">
    <citation type="submission" date="2017-10" db="EMBL/GenBank/DDBJ databases">
        <title>Genome sequence of Caulobacter mirabilis FWC38.</title>
        <authorList>
            <person name="Fiebig A."/>
            <person name="Crosson S."/>
        </authorList>
    </citation>
    <scope>NUCLEOTIDE SEQUENCE [LARGE SCALE GENOMIC DNA]</scope>
    <source>
        <strain evidence="5 6">FWC 38</strain>
    </source>
</reference>
<organism evidence="5 6">
    <name type="scientific">Caulobacter mirabilis</name>
    <dbReference type="NCBI Taxonomy" id="69666"/>
    <lineage>
        <taxon>Bacteria</taxon>
        <taxon>Pseudomonadati</taxon>
        <taxon>Pseudomonadota</taxon>
        <taxon>Alphaproteobacteria</taxon>
        <taxon>Caulobacterales</taxon>
        <taxon>Caulobacteraceae</taxon>
        <taxon>Caulobacter</taxon>
    </lineage>
</organism>
<name>A0A2D2ASZ7_9CAUL</name>
<evidence type="ECO:0000313" key="5">
    <source>
        <dbReference type="EMBL" id="ATQ41138.1"/>
    </source>
</evidence>
<evidence type="ECO:0000259" key="4">
    <source>
        <dbReference type="Pfam" id="PF00456"/>
    </source>
</evidence>
<evidence type="ECO:0000256" key="3">
    <source>
        <dbReference type="ARBA" id="ARBA00023052"/>
    </source>
</evidence>
<dbReference type="SUPFAM" id="SSF52518">
    <property type="entry name" value="Thiamin diphosphate-binding fold (THDP-binding)"/>
    <property type="match status" value="1"/>
</dbReference>
<dbReference type="InterPro" id="IPR029061">
    <property type="entry name" value="THDP-binding"/>
</dbReference>
<proteinExistence type="inferred from homology"/>
<comment type="cofactor">
    <cofactor evidence="1">
        <name>thiamine diphosphate</name>
        <dbReference type="ChEBI" id="CHEBI:58937"/>
    </cofactor>
</comment>
<sequence length="279" mass="29906">MGELGAKANVADTEALALRLRRHVVRMTHRGNSSHVGSALSMADIMAVLYGRVLRVDPSQPKWPGRDRFILSKGHAGACVYAALAERGFFPVEQLEQHYSNGSVLSGHVSHKGVPGVELSTGSLGHGLGVGGGMAKQLRRLGGNQRVFVVLSDGECDEGSNWEAILFASHHRLDNLVAIIDYNKIQSLASVAETLALEPFADKWTAFGWAVRRVDGHDHAALHAVLDGAPLESGKPTVIIADTTKGKGVSFMEDSVLWHYRSPQGEEYENALAELAGGA</sequence>
<keyword evidence="6" id="KW-1185">Reference proteome</keyword>
<evidence type="ECO:0000256" key="1">
    <source>
        <dbReference type="ARBA" id="ARBA00001964"/>
    </source>
</evidence>
<feature type="domain" description="Transketolase N-terminal" evidence="4">
    <location>
        <begin position="21"/>
        <end position="254"/>
    </location>
</feature>
<accession>A0A2D2ASZ7</accession>
<evidence type="ECO:0000256" key="2">
    <source>
        <dbReference type="ARBA" id="ARBA00007131"/>
    </source>
</evidence>
<dbReference type="CDD" id="cd02012">
    <property type="entry name" value="TPP_TK"/>
    <property type="match status" value="1"/>
</dbReference>
<keyword evidence="3" id="KW-0786">Thiamine pyrophosphate</keyword>
<dbReference type="Proteomes" id="UP000228945">
    <property type="component" value="Chromosome"/>
</dbReference>
<dbReference type="EMBL" id="CP024201">
    <property type="protein sequence ID" value="ATQ41138.1"/>
    <property type="molecule type" value="Genomic_DNA"/>
</dbReference>
<dbReference type="OrthoDB" id="8732661at2"/>
<dbReference type="InterPro" id="IPR005474">
    <property type="entry name" value="Transketolase_N"/>
</dbReference>